<evidence type="ECO:0000313" key="2">
    <source>
        <dbReference type="Proteomes" id="UP000192333"/>
    </source>
</evidence>
<dbReference type="RefSeq" id="WP_084123027.1">
    <property type="nucleotide sequence ID" value="NZ_LT838813.1"/>
</dbReference>
<accession>A0A1W2HBB5</accession>
<dbReference type="EMBL" id="LT838813">
    <property type="protein sequence ID" value="SMD46081.1"/>
    <property type="molecule type" value="Genomic_DNA"/>
</dbReference>
<organism evidence="1 2">
    <name type="scientific">Aquiflexum balticum DSM 16537</name>
    <dbReference type="NCBI Taxonomy" id="758820"/>
    <lineage>
        <taxon>Bacteria</taxon>
        <taxon>Pseudomonadati</taxon>
        <taxon>Bacteroidota</taxon>
        <taxon>Cytophagia</taxon>
        <taxon>Cytophagales</taxon>
        <taxon>Cyclobacteriaceae</taxon>
        <taxon>Aquiflexum</taxon>
    </lineage>
</organism>
<evidence type="ECO:0000313" key="1">
    <source>
        <dbReference type="EMBL" id="SMD46081.1"/>
    </source>
</evidence>
<reference evidence="2" key="1">
    <citation type="submission" date="2017-04" db="EMBL/GenBank/DDBJ databases">
        <authorList>
            <person name="Varghese N."/>
            <person name="Submissions S."/>
        </authorList>
    </citation>
    <scope>NUCLEOTIDE SEQUENCE [LARGE SCALE GENOMIC DNA]</scope>
    <source>
        <strain evidence="2">DSM 16537</strain>
    </source>
</reference>
<dbReference type="OrthoDB" id="838590at2"/>
<sequence length="226" mass="25673">MLIIQHFAHDYFSHKLDENHIGLSIKIKGKYDGTMDLFPTDAPTIIIQDGFICIKKLNLSVVGKNATSSFNKNLDIKFNDIKKISFDKQDDSEDFVINAPQGHYENLSFGIELMDFLGLPAILINGSYYSKAEELIPLKIELSGMEPKFDQVLDSNNKYLTNTVDNPSFIFEINASKWFENLTTEDLETAELTEDTITINPLRNSHLFKKIAGKMMLGDDIKLELK</sequence>
<proteinExistence type="predicted"/>
<dbReference type="Proteomes" id="UP000192333">
    <property type="component" value="Chromosome I"/>
</dbReference>
<keyword evidence="2" id="KW-1185">Reference proteome</keyword>
<dbReference type="AlphaFoldDB" id="A0A1W2HBB5"/>
<protein>
    <submittedName>
        <fullName evidence="1">Uncharacterized protein</fullName>
    </submittedName>
</protein>
<name>A0A1W2HBB5_9BACT</name>
<gene>
    <name evidence="1" type="ORF">SAMN00777080_4760</name>
</gene>